<evidence type="ECO:0000256" key="16">
    <source>
        <dbReference type="SAM" id="MobiDB-lite"/>
    </source>
</evidence>
<dbReference type="NCBIfam" id="TIGR02191">
    <property type="entry name" value="RNaseIII"/>
    <property type="match status" value="1"/>
</dbReference>
<dbReference type="GO" id="GO:0006364">
    <property type="term" value="P:rRNA processing"/>
    <property type="evidence" value="ECO:0007669"/>
    <property type="project" value="UniProtKB-UniRule"/>
</dbReference>
<feature type="active site" evidence="15">
    <location>
        <position position="135"/>
    </location>
</feature>
<dbReference type="AlphaFoldDB" id="A0A1L7RS07"/>
<dbReference type="GO" id="GO:0042802">
    <property type="term" value="F:identical protein binding"/>
    <property type="evidence" value="ECO:0007669"/>
    <property type="project" value="UniProtKB-ARBA"/>
</dbReference>
<evidence type="ECO:0000256" key="13">
    <source>
        <dbReference type="ARBA" id="ARBA00022842"/>
    </source>
</evidence>
<comment type="subcellular location">
    <subcellularLocation>
        <location evidence="2 15">Cytoplasm</location>
    </subcellularLocation>
</comment>
<dbReference type="EC" id="3.1.26.3" evidence="15"/>
<dbReference type="GO" id="GO:0019843">
    <property type="term" value="F:rRNA binding"/>
    <property type="evidence" value="ECO:0007669"/>
    <property type="project" value="UniProtKB-KW"/>
</dbReference>
<dbReference type="FunFam" id="3.30.160.20:FF:000003">
    <property type="entry name" value="Ribonuclease 3"/>
    <property type="match status" value="1"/>
</dbReference>
<evidence type="ECO:0000256" key="12">
    <source>
        <dbReference type="ARBA" id="ARBA00022801"/>
    </source>
</evidence>
<dbReference type="PROSITE" id="PS00517">
    <property type="entry name" value="RNASE_3_1"/>
    <property type="match status" value="1"/>
</dbReference>
<evidence type="ECO:0000313" key="19">
    <source>
        <dbReference type="EMBL" id="CED91963.1"/>
    </source>
</evidence>
<keyword evidence="7 15" id="KW-0507">mRNA processing</keyword>
<dbReference type="HAMAP" id="MF_00104">
    <property type="entry name" value="RNase_III"/>
    <property type="match status" value="1"/>
</dbReference>
<feature type="active site" evidence="15">
    <location>
        <position position="63"/>
    </location>
</feature>
<dbReference type="GO" id="GO:0003725">
    <property type="term" value="F:double-stranded RNA binding"/>
    <property type="evidence" value="ECO:0007669"/>
    <property type="project" value="TreeGrafter"/>
</dbReference>
<dbReference type="GO" id="GO:0004525">
    <property type="term" value="F:ribonuclease III activity"/>
    <property type="evidence" value="ECO:0007669"/>
    <property type="project" value="UniProtKB-UniRule"/>
</dbReference>
<keyword evidence="15" id="KW-0699">rRNA-binding</keyword>
<comment type="subunit">
    <text evidence="4 15">Homodimer.</text>
</comment>
<dbReference type="GO" id="GO:0006397">
    <property type="term" value="P:mRNA processing"/>
    <property type="evidence" value="ECO:0007669"/>
    <property type="project" value="UniProtKB-UniRule"/>
</dbReference>
<evidence type="ECO:0000256" key="2">
    <source>
        <dbReference type="ARBA" id="ARBA00004496"/>
    </source>
</evidence>
<dbReference type="Gene3D" id="1.10.1520.10">
    <property type="entry name" value="Ribonuclease III domain"/>
    <property type="match status" value="1"/>
</dbReference>
<feature type="binding site" evidence="15">
    <location>
        <position position="132"/>
    </location>
    <ligand>
        <name>Mg(2+)</name>
        <dbReference type="ChEBI" id="CHEBI:18420"/>
    </ligand>
</feature>
<evidence type="ECO:0000256" key="5">
    <source>
        <dbReference type="ARBA" id="ARBA00022490"/>
    </source>
</evidence>
<dbReference type="GO" id="GO:0008033">
    <property type="term" value="P:tRNA processing"/>
    <property type="evidence" value="ECO:0007669"/>
    <property type="project" value="UniProtKB-KW"/>
</dbReference>
<dbReference type="Pfam" id="PF14622">
    <property type="entry name" value="Ribonucleas_3_3"/>
    <property type="match status" value="1"/>
</dbReference>
<dbReference type="InterPro" id="IPR000999">
    <property type="entry name" value="RNase_III_dom"/>
</dbReference>
<comment type="catalytic activity">
    <reaction evidence="1 15">
        <text>Endonucleolytic cleavage to 5'-phosphomonoester.</text>
        <dbReference type="EC" id="3.1.26.3"/>
    </reaction>
</comment>
<dbReference type="GO" id="GO:0005737">
    <property type="term" value="C:cytoplasm"/>
    <property type="evidence" value="ECO:0007669"/>
    <property type="project" value="UniProtKB-SubCell"/>
</dbReference>
<name>A0A1L7RS07_9ACTO</name>
<evidence type="ECO:0000256" key="7">
    <source>
        <dbReference type="ARBA" id="ARBA00022664"/>
    </source>
</evidence>
<feature type="domain" description="RNase III" evidence="18">
    <location>
        <begin position="13"/>
        <end position="146"/>
    </location>
</feature>
<proteinExistence type="inferred from homology"/>
<evidence type="ECO:0000256" key="1">
    <source>
        <dbReference type="ARBA" id="ARBA00000109"/>
    </source>
</evidence>
<dbReference type="GO" id="GO:0010468">
    <property type="term" value="P:regulation of gene expression"/>
    <property type="evidence" value="ECO:0007669"/>
    <property type="project" value="TreeGrafter"/>
</dbReference>
<comment type="similarity">
    <text evidence="3">Belongs to the ribonuclease III family.</text>
</comment>
<gene>
    <name evidence="15" type="primary">rnc</name>
    <name evidence="19" type="ORF">AAM4_2131</name>
</gene>
<organism evidence="19">
    <name type="scientific">Actinomyces succiniciruminis</name>
    <dbReference type="NCBI Taxonomy" id="1522002"/>
    <lineage>
        <taxon>Bacteria</taxon>
        <taxon>Bacillati</taxon>
        <taxon>Actinomycetota</taxon>
        <taxon>Actinomycetes</taxon>
        <taxon>Actinomycetales</taxon>
        <taxon>Actinomycetaceae</taxon>
        <taxon>Actinomyces</taxon>
    </lineage>
</organism>
<dbReference type="Gene3D" id="3.30.160.20">
    <property type="match status" value="1"/>
</dbReference>
<evidence type="ECO:0000259" key="18">
    <source>
        <dbReference type="PROSITE" id="PS50142"/>
    </source>
</evidence>
<dbReference type="CDD" id="cd00593">
    <property type="entry name" value="RIBOc"/>
    <property type="match status" value="1"/>
</dbReference>
<dbReference type="SUPFAM" id="SSF54768">
    <property type="entry name" value="dsRNA-binding domain-like"/>
    <property type="match status" value="1"/>
</dbReference>
<dbReference type="PANTHER" id="PTHR11207:SF0">
    <property type="entry name" value="RIBONUCLEASE 3"/>
    <property type="match status" value="1"/>
</dbReference>
<keyword evidence="6 15" id="KW-0698">rRNA processing</keyword>
<keyword evidence="8 15" id="KW-0819">tRNA processing</keyword>
<evidence type="ECO:0000256" key="8">
    <source>
        <dbReference type="ARBA" id="ARBA00022694"/>
    </source>
</evidence>
<evidence type="ECO:0000256" key="14">
    <source>
        <dbReference type="ARBA" id="ARBA00022884"/>
    </source>
</evidence>
<dbReference type="FunFam" id="1.10.1520.10:FF:000001">
    <property type="entry name" value="Ribonuclease 3"/>
    <property type="match status" value="1"/>
</dbReference>
<evidence type="ECO:0000256" key="15">
    <source>
        <dbReference type="HAMAP-Rule" id="MF_00104"/>
    </source>
</evidence>
<keyword evidence="13 15" id="KW-0460">Magnesium</keyword>
<dbReference type="EMBL" id="LK995527">
    <property type="protein sequence ID" value="CED91963.1"/>
    <property type="molecule type" value="Genomic_DNA"/>
</dbReference>
<dbReference type="PROSITE" id="PS50142">
    <property type="entry name" value="RNASE_3_2"/>
    <property type="match status" value="1"/>
</dbReference>
<evidence type="ECO:0000256" key="3">
    <source>
        <dbReference type="ARBA" id="ARBA00010183"/>
    </source>
</evidence>
<evidence type="ECO:0000256" key="9">
    <source>
        <dbReference type="ARBA" id="ARBA00022722"/>
    </source>
</evidence>
<feature type="region of interest" description="Disordered" evidence="16">
    <location>
        <begin position="268"/>
        <end position="291"/>
    </location>
</feature>
<dbReference type="PROSITE" id="PS50137">
    <property type="entry name" value="DS_RBD"/>
    <property type="match status" value="1"/>
</dbReference>
<dbReference type="CDD" id="cd10845">
    <property type="entry name" value="DSRM_RNAse_III_family"/>
    <property type="match status" value="1"/>
</dbReference>
<feature type="binding site" evidence="15">
    <location>
        <position position="59"/>
    </location>
    <ligand>
        <name>Mg(2+)</name>
        <dbReference type="ChEBI" id="CHEBI:18420"/>
    </ligand>
</feature>
<keyword evidence="11 15" id="KW-0255">Endonuclease</keyword>
<dbReference type="GO" id="GO:0046872">
    <property type="term" value="F:metal ion binding"/>
    <property type="evidence" value="ECO:0007669"/>
    <property type="project" value="UniProtKB-KW"/>
</dbReference>
<dbReference type="InterPro" id="IPR036389">
    <property type="entry name" value="RNase_III_sf"/>
</dbReference>
<feature type="domain" description="DRBM" evidence="17">
    <location>
        <begin position="173"/>
        <end position="241"/>
    </location>
</feature>
<keyword evidence="10 15" id="KW-0479">Metal-binding</keyword>
<dbReference type="PANTHER" id="PTHR11207">
    <property type="entry name" value="RIBONUCLEASE III"/>
    <property type="match status" value="1"/>
</dbReference>
<feature type="binding site" evidence="15">
    <location>
        <position position="135"/>
    </location>
    <ligand>
        <name>Mg(2+)</name>
        <dbReference type="ChEBI" id="CHEBI:18420"/>
    </ligand>
</feature>
<dbReference type="SMART" id="SM00535">
    <property type="entry name" value="RIBOc"/>
    <property type="match status" value="1"/>
</dbReference>
<evidence type="ECO:0000256" key="11">
    <source>
        <dbReference type="ARBA" id="ARBA00022759"/>
    </source>
</evidence>
<evidence type="ECO:0000256" key="4">
    <source>
        <dbReference type="ARBA" id="ARBA00011738"/>
    </source>
</evidence>
<dbReference type="InterPro" id="IPR011907">
    <property type="entry name" value="RNase_III"/>
</dbReference>
<evidence type="ECO:0000259" key="17">
    <source>
        <dbReference type="PROSITE" id="PS50137"/>
    </source>
</evidence>
<comment type="cofactor">
    <cofactor evidence="15">
        <name>Mg(2+)</name>
        <dbReference type="ChEBI" id="CHEBI:18420"/>
    </cofactor>
</comment>
<dbReference type="Pfam" id="PF00035">
    <property type="entry name" value="dsrm"/>
    <property type="match status" value="1"/>
</dbReference>
<dbReference type="RefSeq" id="WP_210581122.1">
    <property type="nucleotide sequence ID" value="NZ_LK995527.1"/>
</dbReference>
<keyword evidence="12 15" id="KW-0378">Hydrolase</keyword>
<keyword evidence="14 15" id="KW-0694">RNA-binding</keyword>
<evidence type="ECO:0000256" key="6">
    <source>
        <dbReference type="ARBA" id="ARBA00022552"/>
    </source>
</evidence>
<sequence>MSSRRKHKQKRAVSAAREDVDTLVFRWGERIDADLLDLALTHRSWAHEHGGLPTNERLEFLGDSVLGIIVTENLYRTHPDLPEGQLAKMRAATVSEPALAAVARDLGLGEFIKLGRGESLYGGRDKDSILSDTVEALIGATYLTTGLEPVRVVVERLVSRFLNDASMRGAGLDWKTSLQELTAVHGLGNPSYEVESTGPDHQRVFSARAHVDGRVYGEGSGSSKKIAEHAAAEAAYAAILAERGDGGLSLPGVNDALRADLGAAADVPGAEAAGDTADSAATGSADAATRA</sequence>
<evidence type="ECO:0000256" key="10">
    <source>
        <dbReference type="ARBA" id="ARBA00022723"/>
    </source>
</evidence>
<dbReference type="SMART" id="SM00358">
    <property type="entry name" value="DSRM"/>
    <property type="match status" value="1"/>
</dbReference>
<dbReference type="InterPro" id="IPR014720">
    <property type="entry name" value="dsRBD_dom"/>
</dbReference>
<keyword evidence="9 15" id="KW-0540">Nuclease</keyword>
<comment type="function">
    <text evidence="15">Digests double-stranded RNA. Involved in the processing of primary rRNA transcript to yield the immediate precursors to the large and small rRNAs (23S and 16S). Processes some mRNAs, and tRNAs when they are encoded in the rRNA operon. Processes pre-crRNA and tracrRNA of type II CRISPR loci if present in the organism.</text>
</comment>
<protein>
    <recommendedName>
        <fullName evidence="15">Ribonuclease 3</fullName>
        <ecNumber evidence="15">3.1.26.3</ecNumber>
    </recommendedName>
    <alternativeName>
        <fullName evidence="15">Ribonuclease III</fullName>
        <shortName evidence="15">RNase III</shortName>
    </alternativeName>
</protein>
<accession>A0A1L7RS07</accession>
<reference evidence="19" key="1">
    <citation type="submission" date="2014-07" db="EMBL/GenBank/DDBJ databases">
        <authorList>
            <person name="Zhang J.E."/>
            <person name="Yang H."/>
            <person name="Guo J."/>
            <person name="Deng Z."/>
            <person name="Luo H."/>
            <person name="Luo M."/>
            <person name="Zhao B."/>
        </authorList>
    </citation>
    <scope>NUCLEOTIDE SEQUENCE</scope>
    <source>
        <strain evidence="19">AM4</strain>
    </source>
</reference>
<dbReference type="SUPFAM" id="SSF69065">
    <property type="entry name" value="RNase III domain-like"/>
    <property type="match status" value="1"/>
</dbReference>
<keyword evidence="5 15" id="KW-0963">Cytoplasm</keyword>